<keyword evidence="2" id="KW-1185">Reference proteome</keyword>
<proteinExistence type="predicted"/>
<name>A0ABT3PRB2_9BACT</name>
<protein>
    <submittedName>
        <fullName evidence="1">Uncharacterized protein</fullName>
    </submittedName>
</protein>
<accession>A0ABT3PRB2</accession>
<evidence type="ECO:0000313" key="1">
    <source>
        <dbReference type="EMBL" id="MCW9708398.1"/>
    </source>
</evidence>
<comment type="caution">
    <text evidence="1">The sequence shown here is derived from an EMBL/GenBank/DDBJ whole genome shotgun (WGS) entry which is preliminary data.</text>
</comment>
<organism evidence="1 2">
    <name type="scientific">Fodinibius salsisoli</name>
    <dbReference type="NCBI Taxonomy" id="2820877"/>
    <lineage>
        <taxon>Bacteria</taxon>
        <taxon>Pseudomonadati</taxon>
        <taxon>Balneolota</taxon>
        <taxon>Balneolia</taxon>
        <taxon>Balneolales</taxon>
        <taxon>Balneolaceae</taxon>
        <taxon>Fodinibius</taxon>
    </lineage>
</organism>
<dbReference type="EMBL" id="JAGGJA010000012">
    <property type="protein sequence ID" value="MCW9708398.1"/>
    <property type="molecule type" value="Genomic_DNA"/>
</dbReference>
<evidence type="ECO:0000313" key="2">
    <source>
        <dbReference type="Proteomes" id="UP001207918"/>
    </source>
</evidence>
<dbReference type="Proteomes" id="UP001207918">
    <property type="component" value="Unassembled WGS sequence"/>
</dbReference>
<reference evidence="1 2" key="1">
    <citation type="submission" date="2021-03" db="EMBL/GenBank/DDBJ databases">
        <title>Aliifodinibius sp. nov., a new bacterium isolated from saline soil.</title>
        <authorList>
            <person name="Galisteo C."/>
            <person name="De La Haba R."/>
            <person name="Sanchez-Porro C."/>
            <person name="Ventosa A."/>
        </authorList>
    </citation>
    <scope>NUCLEOTIDE SEQUENCE [LARGE SCALE GENOMIC DNA]</scope>
    <source>
        <strain evidence="1 2">1BSP15-2V2</strain>
    </source>
</reference>
<dbReference type="RefSeq" id="WP_265767182.1">
    <property type="nucleotide sequence ID" value="NZ_JAGGJA010000012.1"/>
</dbReference>
<gene>
    <name evidence="1" type="ORF">J6I44_16140</name>
</gene>
<sequence length="77" mass="8613">MAIEPQPHINQMPKKERKSLATALQKLTEGGKALEVSCKSEAELNSAIDLALKINQNNEKTIRSSKKPDLNTVFFYI</sequence>